<comment type="caution">
    <text evidence="2">The sequence shown here is derived from an EMBL/GenBank/DDBJ whole genome shotgun (WGS) entry which is preliminary data.</text>
</comment>
<evidence type="ECO:0000313" key="2">
    <source>
        <dbReference type="EMBL" id="RDS80063.1"/>
    </source>
</evidence>
<dbReference type="SUPFAM" id="SSF52540">
    <property type="entry name" value="P-loop containing nucleoside triphosphate hydrolases"/>
    <property type="match status" value="1"/>
</dbReference>
<name>A0A370WV96_9GAMM</name>
<dbReference type="PANTHER" id="PTHR12788">
    <property type="entry name" value="PROTEIN-TYROSINE SULFOTRANSFERASE 2"/>
    <property type="match status" value="1"/>
</dbReference>
<dbReference type="Pfam" id="PF13174">
    <property type="entry name" value="TPR_6"/>
    <property type="match status" value="1"/>
</dbReference>
<dbReference type="GO" id="GO:0008476">
    <property type="term" value="F:protein-tyrosine sulfotransferase activity"/>
    <property type="evidence" value="ECO:0007669"/>
    <property type="project" value="InterPro"/>
</dbReference>
<dbReference type="InterPro" id="IPR019734">
    <property type="entry name" value="TPR_rpt"/>
</dbReference>
<dbReference type="PANTHER" id="PTHR12788:SF10">
    <property type="entry name" value="PROTEIN-TYROSINE SULFOTRANSFERASE"/>
    <property type="match status" value="1"/>
</dbReference>
<accession>A0A370WV96</accession>
<dbReference type="Gene3D" id="3.40.50.300">
    <property type="entry name" value="P-loop containing nucleotide triphosphate hydrolases"/>
    <property type="match status" value="1"/>
</dbReference>
<protein>
    <submittedName>
        <fullName evidence="2">Sulfotransferase family protein</fullName>
    </submittedName>
</protein>
<dbReference type="InterPro" id="IPR026634">
    <property type="entry name" value="TPST-like"/>
</dbReference>
<proteinExistence type="predicted"/>
<dbReference type="Pfam" id="PF14559">
    <property type="entry name" value="TPR_19"/>
    <property type="match status" value="2"/>
</dbReference>
<organism evidence="2 3">
    <name type="scientific">Dyella psychrodurans</name>
    <dbReference type="NCBI Taxonomy" id="1927960"/>
    <lineage>
        <taxon>Bacteria</taxon>
        <taxon>Pseudomonadati</taxon>
        <taxon>Pseudomonadota</taxon>
        <taxon>Gammaproteobacteria</taxon>
        <taxon>Lysobacterales</taxon>
        <taxon>Rhodanobacteraceae</taxon>
        <taxon>Dyella</taxon>
    </lineage>
</organism>
<keyword evidence="1 2" id="KW-0808">Transferase</keyword>
<dbReference type="SUPFAM" id="SSF48452">
    <property type="entry name" value="TPR-like"/>
    <property type="match status" value="2"/>
</dbReference>
<dbReference type="OrthoDB" id="9766687at2"/>
<sequence length="675" mass="76610">MSTTATGSDPVSFEQDIEHIRQLQRDGQYAQALHAAQTLLVETPGDYQALYLMARSQRYLGQIDAALQTLAHMEHEHPRYSRLHEERGHCYVVLRDARHAIDALLHAVNINPALPSSWNLLEGLYRMTGDTANAATAASHVATLKRLAPEVVHATSHFSDGEFDAAEQIIRPYLLKVGNDVEAMRLLARVGLARQVFDDAEILLEAVLKIAPDYRAARYDYACALFERHLYQRACEELEKLLAIDPDHLDYRTLYASASVGLGEHDRAIALYQKLLQDAPGAADLHLSLAHSLKTQGQQAKAIEAYRAATVARPHFGDAYWSLANLKTYRFSDDEIARMRIEESSPATPLVDRYHLCFALGKALEDRGDYAESWRHYEQGNALKRSESRYRPEIFETNTRKQIEVFTHEFLANHTGIGDPSAEPIFIVGLPRAGSTLIEQILASHSQVEGTQELADIPRIVLDLQGRDPDLDDPRYPGVLAEMQAGDFRKLGEKYLHDTRIYRSGKPYFIDKMPNNFRHLGLIHLMLPNAKIIDARREPMACCFSNLKQLFATGQEFTYSIEDIARYYRTYLDLMRHWDDVLPGRVLRVHHEDVVDDLESNVRRILDFCGLPFEPGCLAFHKTERSVRTASSEQVRRPIFRDGLDQWTKYEPYLSSLKDVLGDALTRCRADGTQA</sequence>
<gene>
    <name evidence="2" type="ORF">DWU99_20070</name>
</gene>
<reference evidence="2 3" key="1">
    <citation type="submission" date="2018-07" db="EMBL/GenBank/DDBJ databases">
        <title>Dyella monticola sp. nov. and Dyella psychrodurans sp. nov. isolated from monsoon evergreen broad-leaved forest soil of Dinghu Mountain, China.</title>
        <authorList>
            <person name="Gao Z."/>
            <person name="Qiu L."/>
        </authorList>
    </citation>
    <scope>NUCLEOTIDE SEQUENCE [LARGE SCALE GENOMIC DNA]</scope>
    <source>
        <strain evidence="2 3">4MSK11</strain>
    </source>
</reference>
<dbReference type="Gene3D" id="1.25.40.10">
    <property type="entry name" value="Tetratricopeptide repeat domain"/>
    <property type="match status" value="2"/>
</dbReference>
<dbReference type="SMART" id="SM00028">
    <property type="entry name" value="TPR"/>
    <property type="match status" value="6"/>
</dbReference>
<dbReference type="AlphaFoldDB" id="A0A370WV96"/>
<dbReference type="Pfam" id="PF13469">
    <property type="entry name" value="Sulfotransfer_3"/>
    <property type="match status" value="1"/>
</dbReference>
<evidence type="ECO:0000313" key="3">
    <source>
        <dbReference type="Proteomes" id="UP000255334"/>
    </source>
</evidence>
<dbReference type="InterPro" id="IPR011990">
    <property type="entry name" value="TPR-like_helical_dom_sf"/>
</dbReference>
<keyword evidence="3" id="KW-1185">Reference proteome</keyword>
<evidence type="ECO:0000256" key="1">
    <source>
        <dbReference type="ARBA" id="ARBA00022679"/>
    </source>
</evidence>
<dbReference type="Proteomes" id="UP000255334">
    <property type="component" value="Unassembled WGS sequence"/>
</dbReference>
<dbReference type="InterPro" id="IPR027417">
    <property type="entry name" value="P-loop_NTPase"/>
</dbReference>
<dbReference type="RefSeq" id="WP_115479880.1">
    <property type="nucleotide sequence ID" value="NZ_QRBF01000011.1"/>
</dbReference>
<dbReference type="EMBL" id="QRBF01000011">
    <property type="protein sequence ID" value="RDS80063.1"/>
    <property type="molecule type" value="Genomic_DNA"/>
</dbReference>